<proteinExistence type="predicted"/>
<feature type="compositionally biased region" description="Polar residues" evidence="1">
    <location>
        <begin position="17"/>
        <end position="27"/>
    </location>
</feature>
<evidence type="ECO:0000313" key="2">
    <source>
        <dbReference type="EMBL" id="RDH39209.1"/>
    </source>
</evidence>
<evidence type="ECO:0000313" key="3">
    <source>
        <dbReference type="Proteomes" id="UP000253729"/>
    </source>
</evidence>
<dbReference type="Proteomes" id="UP000253729">
    <property type="component" value="Unassembled WGS sequence"/>
</dbReference>
<protein>
    <submittedName>
        <fullName evidence="2">Uncharacterized protein</fullName>
    </submittedName>
</protein>
<gene>
    <name evidence="2" type="ORF">BDQ94DRAFT_3171</name>
</gene>
<dbReference type="AlphaFoldDB" id="A0A3F3QJR5"/>
<organism evidence="2 3">
    <name type="scientific">Aspergillus welwitschiae</name>
    <dbReference type="NCBI Taxonomy" id="1341132"/>
    <lineage>
        <taxon>Eukaryota</taxon>
        <taxon>Fungi</taxon>
        <taxon>Dikarya</taxon>
        <taxon>Ascomycota</taxon>
        <taxon>Pezizomycotina</taxon>
        <taxon>Eurotiomycetes</taxon>
        <taxon>Eurotiomycetidae</taxon>
        <taxon>Eurotiales</taxon>
        <taxon>Aspergillaceae</taxon>
        <taxon>Aspergillus</taxon>
        <taxon>Aspergillus subgen. Circumdati</taxon>
    </lineage>
</organism>
<keyword evidence="3" id="KW-1185">Reference proteome</keyword>
<accession>A0A3F3QJR5</accession>
<dbReference type="GeneID" id="38143835"/>
<feature type="region of interest" description="Disordered" evidence="1">
    <location>
        <begin position="16"/>
        <end position="48"/>
    </location>
</feature>
<reference evidence="2 3" key="1">
    <citation type="submission" date="2018-07" db="EMBL/GenBank/DDBJ databases">
        <title>The genomes of Aspergillus section Nigri reveals drivers in fungal speciation.</title>
        <authorList>
            <consortium name="DOE Joint Genome Institute"/>
            <person name="Vesth T.C."/>
            <person name="Nybo J."/>
            <person name="Theobald S."/>
            <person name="Brandl J."/>
            <person name="Frisvad J.C."/>
            <person name="Nielsen K.F."/>
            <person name="Lyhne E.K."/>
            <person name="Kogle M.E."/>
            <person name="Kuo A."/>
            <person name="Riley R."/>
            <person name="Clum A."/>
            <person name="Nolan M."/>
            <person name="Lipzen A."/>
            <person name="Salamov A."/>
            <person name="Henrissat B."/>
            <person name="Wiebenga A."/>
            <person name="De vries R.P."/>
            <person name="Grigoriev I.V."/>
            <person name="Mortensen U.H."/>
            <person name="Andersen M.R."/>
            <person name="Baker S.E."/>
        </authorList>
    </citation>
    <scope>NUCLEOTIDE SEQUENCE [LARGE SCALE GENOMIC DNA]</scope>
    <source>
        <strain evidence="2 3">CBS 139.54b</strain>
    </source>
</reference>
<dbReference type="EMBL" id="KZ852032">
    <property type="protein sequence ID" value="RDH39209.1"/>
    <property type="molecule type" value="Genomic_DNA"/>
</dbReference>
<name>A0A3F3QJR5_9EURO</name>
<sequence length="75" mass="8250">MLFNALIGRITLGDLSDYTSSIHSPQTEHGGRPVQQNHSSLPHSFYPPPPTVHLVQATDRLAQRENVCVVVSVCE</sequence>
<evidence type="ECO:0000256" key="1">
    <source>
        <dbReference type="SAM" id="MobiDB-lite"/>
    </source>
</evidence>
<dbReference type="RefSeq" id="XP_026632231.1">
    <property type="nucleotide sequence ID" value="XM_026775479.1"/>
</dbReference>